<comment type="similarity">
    <text evidence="1 2">Belongs to the iron/ascorbate-dependent oxidoreductase family.</text>
</comment>
<evidence type="ECO:0000313" key="4">
    <source>
        <dbReference type="EMBL" id="KND86888.1"/>
    </source>
</evidence>
<keyword evidence="2" id="KW-0560">Oxidoreductase</keyword>
<proteinExistence type="inferred from homology"/>
<dbReference type="AlphaFoldDB" id="A0A0L0MYB2"/>
<protein>
    <submittedName>
        <fullName evidence="4">Flavonol synthase/flavanone 3-hydroxylase</fullName>
    </submittedName>
</protein>
<dbReference type="OrthoDB" id="288590at2759"/>
<gene>
    <name evidence="4" type="ORF">TOPH_08475</name>
</gene>
<name>A0A0L0MYB2_TOLOC</name>
<dbReference type="InterPro" id="IPR050231">
    <property type="entry name" value="Iron_ascorbate_oxido_reductase"/>
</dbReference>
<dbReference type="Proteomes" id="UP000036947">
    <property type="component" value="Unassembled WGS sequence"/>
</dbReference>
<dbReference type="Pfam" id="PF03171">
    <property type="entry name" value="2OG-FeII_Oxy"/>
    <property type="match status" value="1"/>
</dbReference>
<sequence length="333" mass="37415">MDLPTLDFSLFKHGSDAESRKLAKTLVQSFRDHGFVKLINHGLPEDAVKAYMAAAVEFFVLPTESKMKISNARGPNPQRGFSWVGAEQTSKLRKENLIGQTSWDELTDAREHFDAGPPGDTEFPNKWPSEDELPGFQKLIESCYLQFQNICLDLMSAMEVGLDLPNGTLVERCKPASSEMRLNHYPPTNLRELAEGKVKRTWPHTDFGIITLLFQDSIGGLELEQRSQPGTFAPVLPGNPNGPTEMVVNISDTFQRWTNDVIKAGVHQVTVPPTMKGLTEGLCQERYSGIFFFKAHRDTSAGPLPHFVTEKRPAVYDEITALQYQQRMTKVLY</sequence>
<comment type="caution">
    <text evidence="4">The sequence shown here is derived from an EMBL/GenBank/DDBJ whole genome shotgun (WGS) entry which is preliminary data.</text>
</comment>
<dbReference type="GO" id="GO:0016491">
    <property type="term" value="F:oxidoreductase activity"/>
    <property type="evidence" value="ECO:0007669"/>
    <property type="project" value="UniProtKB-KW"/>
</dbReference>
<evidence type="ECO:0000313" key="5">
    <source>
        <dbReference type="Proteomes" id="UP000036947"/>
    </source>
</evidence>
<dbReference type="PANTHER" id="PTHR47990">
    <property type="entry name" value="2-OXOGLUTARATE (2OG) AND FE(II)-DEPENDENT OXYGENASE SUPERFAMILY PROTEIN-RELATED"/>
    <property type="match status" value="1"/>
</dbReference>
<dbReference type="SUPFAM" id="SSF51197">
    <property type="entry name" value="Clavaminate synthase-like"/>
    <property type="match status" value="1"/>
</dbReference>
<keyword evidence="2" id="KW-0479">Metal-binding</keyword>
<dbReference type="Pfam" id="PF14226">
    <property type="entry name" value="DIOX_N"/>
    <property type="match status" value="1"/>
</dbReference>
<keyword evidence="2" id="KW-0408">Iron</keyword>
<dbReference type="PRINTS" id="PR00682">
    <property type="entry name" value="IPNSYNTHASE"/>
</dbReference>
<dbReference type="Gene3D" id="2.60.120.330">
    <property type="entry name" value="B-lactam Antibiotic, Isopenicillin N Synthase, Chain"/>
    <property type="match status" value="1"/>
</dbReference>
<dbReference type="GO" id="GO:0044283">
    <property type="term" value="P:small molecule biosynthetic process"/>
    <property type="evidence" value="ECO:0007669"/>
    <property type="project" value="UniProtKB-ARBA"/>
</dbReference>
<dbReference type="PROSITE" id="PS51471">
    <property type="entry name" value="FE2OG_OXY"/>
    <property type="match status" value="1"/>
</dbReference>
<reference evidence="4 5" key="1">
    <citation type="journal article" date="2015" name="BMC Genomics">
        <title>The genome of the truffle-parasite Tolypocladium ophioglossoides and the evolution of antifungal peptaibiotics.</title>
        <authorList>
            <person name="Quandt C.A."/>
            <person name="Bushley K.E."/>
            <person name="Spatafora J.W."/>
        </authorList>
    </citation>
    <scope>NUCLEOTIDE SEQUENCE [LARGE SCALE GENOMIC DNA]</scope>
    <source>
        <strain evidence="4 5">CBS 100239</strain>
    </source>
</reference>
<keyword evidence="5" id="KW-1185">Reference proteome</keyword>
<evidence type="ECO:0000256" key="1">
    <source>
        <dbReference type="ARBA" id="ARBA00008056"/>
    </source>
</evidence>
<dbReference type="InterPro" id="IPR027443">
    <property type="entry name" value="IPNS-like_sf"/>
</dbReference>
<evidence type="ECO:0000259" key="3">
    <source>
        <dbReference type="PROSITE" id="PS51471"/>
    </source>
</evidence>
<dbReference type="STRING" id="1163406.A0A0L0MYB2"/>
<organism evidence="4 5">
    <name type="scientific">Tolypocladium ophioglossoides (strain CBS 100239)</name>
    <name type="common">Snaketongue truffleclub</name>
    <name type="synonym">Elaphocordyceps ophioglossoides</name>
    <dbReference type="NCBI Taxonomy" id="1163406"/>
    <lineage>
        <taxon>Eukaryota</taxon>
        <taxon>Fungi</taxon>
        <taxon>Dikarya</taxon>
        <taxon>Ascomycota</taxon>
        <taxon>Pezizomycotina</taxon>
        <taxon>Sordariomycetes</taxon>
        <taxon>Hypocreomycetidae</taxon>
        <taxon>Hypocreales</taxon>
        <taxon>Ophiocordycipitaceae</taxon>
        <taxon>Tolypocladium</taxon>
    </lineage>
</organism>
<dbReference type="InterPro" id="IPR044861">
    <property type="entry name" value="IPNS-like_FE2OG_OXY"/>
</dbReference>
<dbReference type="InterPro" id="IPR026992">
    <property type="entry name" value="DIOX_N"/>
</dbReference>
<evidence type="ECO:0000256" key="2">
    <source>
        <dbReference type="RuleBase" id="RU003682"/>
    </source>
</evidence>
<accession>A0A0L0MYB2</accession>
<feature type="domain" description="Fe2OG dioxygenase" evidence="3">
    <location>
        <begin position="176"/>
        <end position="295"/>
    </location>
</feature>
<dbReference type="EMBL" id="LFRF01000046">
    <property type="protein sequence ID" value="KND86888.1"/>
    <property type="molecule type" value="Genomic_DNA"/>
</dbReference>
<dbReference type="GO" id="GO:0046872">
    <property type="term" value="F:metal ion binding"/>
    <property type="evidence" value="ECO:0007669"/>
    <property type="project" value="UniProtKB-KW"/>
</dbReference>
<dbReference type="InterPro" id="IPR005123">
    <property type="entry name" value="Oxoglu/Fe-dep_dioxygenase_dom"/>
</dbReference>